<gene>
    <name evidence="3" type="ORF">AJ80_09231</name>
</gene>
<dbReference type="PANTHER" id="PTHR10182:SF3">
    <property type="entry name" value="PROTEIN MO25"/>
    <property type="match status" value="1"/>
</dbReference>
<dbReference type="Proteomes" id="UP000224634">
    <property type="component" value="Unassembled WGS sequence"/>
</dbReference>
<dbReference type="InterPro" id="IPR011989">
    <property type="entry name" value="ARM-like"/>
</dbReference>
<evidence type="ECO:0000256" key="1">
    <source>
        <dbReference type="ARBA" id="ARBA00011012"/>
    </source>
</evidence>
<proteinExistence type="inferred from homology"/>
<organism evidence="3 4">
    <name type="scientific">Polytolypa hystricis (strain UAMH7299)</name>
    <dbReference type="NCBI Taxonomy" id="1447883"/>
    <lineage>
        <taxon>Eukaryota</taxon>
        <taxon>Fungi</taxon>
        <taxon>Dikarya</taxon>
        <taxon>Ascomycota</taxon>
        <taxon>Pezizomycotina</taxon>
        <taxon>Eurotiomycetes</taxon>
        <taxon>Eurotiomycetidae</taxon>
        <taxon>Onygenales</taxon>
        <taxon>Onygenales incertae sedis</taxon>
        <taxon>Polytolypa</taxon>
    </lineage>
</organism>
<reference evidence="3 4" key="1">
    <citation type="submission" date="2017-10" db="EMBL/GenBank/DDBJ databases">
        <title>Comparative genomics in systemic dimorphic fungi from Ajellomycetaceae.</title>
        <authorList>
            <person name="Munoz J.F."/>
            <person name="Mcewen J.G."/>
            <person name="Clay O.K."/>
            <person name="Cuomo C.A."/>
        </authorList>
    </citation>
    <scope>NUCLEOTIDE SEQUENCE [LARGE SCALE GENOMIC DNA]</scope>
    <source>
        <strain evidence="3 4">UAMH7299</strain>
    </source>
</reference>
<dbReference type="GO" id="GO:0043539">
    <property type="term" value="F:protein serine/threonine kinase activator activity"/>
    <property type="evidence" value="ECO:0007669"/>
    <property type="project" value="TreeGrafter"/>
</dbReference>
<dbReference type="FunFam" id="1.25.10.10:FF:000257">
    <property type="entry name" value="Conidiophore development protein hymA"/>
    <property type="match status" value="1"/>
</dbReference>
<evidence type="ECO:0000313" key="4">
    <source>
        <dbReference type="Proteomes" id="UP000224634"/>
    </source>
</evidence>
<feature type="region of interest" description="Disordered" evidence="2">
    <location>
        <begin position="358"/>
        <end position="385"/>
    </location>
</feature>
<dbReference type="InterPro" id="IPR013878">
    <property type="entry name" value="Mo25"/>
</dbReference>
<comment type="caution">
    <text evidence="3">The sequence shown here is derived from an EMBL/GenBank/DDBJ whole genome shotgun (WGS) entry which is preliminary data.</text>
</comment>
<dbReference type="AlphaFoldDB" id="A0A2B7WU00"/>
<dbReference type="EMBL" id="PDNA01000259">
    <property type="protein sequence ID" value="PGH00070.1"/>
    <property type="molecule type" value="Genomic_DNA"/>
</dbReference>
<dbReference type="Gene3D" id="1.25.10.10">
    <property type="entry name" value="Leucine-rich Repeat Variant"/>
    <property type="match status" value="1"/>
</dbReference>
<evidence type="ECO:0000313" key="3">
    <source>
        <dbReference type="EMBL" id="PGH00070.1"/>
    </source>
</evidence>
<sequence>MAFLFNRARPRQPAELSRSIKDLLARLWETPNGQKVEEDLARQLAQMKLIVQGTQEVDILPEQVHQLVQAALHDDLLFELARSIASLPFEARKDTQTIFSHILRFNPPNSNASEPPAITYIVNNRPEILIELCRGYENSKSAMPCGTILREALKFEVVTAIILYDQSADEEPAIKLNNVRLGTKQTGEGVFWNFFQWINRGSFEVSADAFTTFREILTKHKGLVCGYLQANFDLFFSKYNNILVLSDSYVTKRQSIKLLGEILLDRANYGVMTAYVDRGDHLKLCMNLLKDDRKMVQYEGFHIFKVFVANPNKSITVQRILINNKDRLLKFLPKFLEDRTDDDQFTDEKSFLVRQIELLPPEPIEPTRSSSGSINGSGVSPPAVA</sequence>
<dbReference type="STRING" id="1447883.A0A2B7WU00"/>
<accession>A0A2B7WU00</accession>
<dbReference type="PANTHER" id="PTHR10182">
    <property type="entry name" value="CALCIUM-BINDING PROTEIN 39-RELATED"/>
    <property type="match status" value="1"/>
</dbReference>
<dbReference type="OrthoDB" id="609103at2759"/>
<name>A0A2B7WU00_POLH7</name>
<feature type="compositionally biased region" description="Low complexity" evidence="2">
    <location>
        <begin position="369"/>
        <end position="385"/>
    </location>
</feature>
<evidence type="ECO:0000256" key="2">
    <source>
        <dbReference type="SAM" id="MobiDB-lite"/>
    </source>
</evidence>
<dbReference type="GO" id="GO:0035556">
    <property type="term" value="P:intracellular signal transduction"/>
    <property type="evidence" value="ECO:0007669"/>
    <property type="project" value="TreeGrafter"/>
</dbReference>
<dbReference type="Pfam" id="PF08569">
    <property type="entry name" value="Mo25"/>
    <property type="match status" value="1"/>
</dbReference>
<protein>
    <submittedName>
        <fullName evidence="3">Conidiophore development protein hymA</fullName>
    </submittedName>
</protein>
<dbReference type="SUPFAM" id="SSF48371">
    <property type="entry name" value="ARM repeat"/>
    <property type="match status" value="1"/>
</dbReference>
<dbReference type="InterPro" id="IPR016024">
    <property type="entry name" value="ARM-type_fold"/>
</dbReference>
<comment type="similarity">
    <text evidence="1">Belongs to the Mo25 family.</text>
</comment>
<keyword evidence="4" id="KW-1185">Reference proteome</keyword>
<dbReference type="GO" id="GO:0005737">
    <property type="term" value="C:cytoplasm"/>
    <property type="evidence" value="ECO:0007669"/>
    <property type="project" value="UniProtKB-ARBA"/>
</dbReference>